<proteinExistence type="predicted"/>
<organism evidence="1">
    <name type="scientific">Timema poppense</name>
    <name type="common">Walking stick</name>
    <dbReference type="NCBI Taxonomy" id="170557"/>
    <lineage>
        <taxon>Eukaryota</taxon>
        <taxon>Metazoa</taxon>
        <taxon>Ecdysozoa</taxon>
        <taxon>Arthropoda</taxon>
        <taxon>Hexapoda</taxon>
        <taxon>Insecta</taxon>
        <taxon>Pterygota</taxon>
        <taxon>Neoptera</taxon>
        <taxon>Polyneoptera</taxon>
        <taxon>Phasmatodea</taxon>
        <taxon>Timematodea</taxon>
        <taxon>Timematoidea</taxon>
        <taxon>Timematidae</taxon>
        <taxon>Timema</taxon>
    </lineage>
</organism>
<evidence type="ECO:0000313" key="1">
    <source>
        <dbReference type="EMBL" id="CAD7420794.1"/>
    </source>
</evidence>
<sequence length="28" mass="3351">MCKINFNKKMRKLQVRTIYLEGPAQSPR</sequence>
<protein>
    <submittedName>
        <fullName evidence="1">Uncharacterized protein</fullName>
    </submittedName>
</protein>
<accession>A0A7R9DTZ6</accession>
<gene>
    <name evidence="1" type="ORF">TPSB3V08_LOCUS14209</name>
</gene>
<reference evidence="1" key="1">
    <citation type="submission" date="2020-11" db="EMBL/GenBank/DDBJ databases">
        <authorList>
            <person name="Tran Van P."/>
        </authorList>
    </citation>
    <scope>NUCLEOTIDE SEQUENCE</scope>
</reference>
<dbReference type="AlphaFoldDB" id="A0A7R9DTZ6"/>
<dbReference type="EMBL" id="OD037180">
    <property type="protein sequence ID" value="CAD7420794.1"/>
    <property type="molecule type" value="Genomic_DNA"/>
</dbReference>
<name>A0A7R9DTZ6_TIMPO</name>